<evidence type="ECO:0000256" key="1">
    <source>
        <dbReference type="SAM" id="Phobius"/>
    </source>
</evidence>
<proteinExistence type="predicted"/>
<gene>
    <name evidence="2" type="ORF">SAMN05216212_0404</name>
</gene>
<organism evidence="2 3">
    <name type="scientific">Microbulbifer yueqingensis</name>
    <dbReference type="NCBI Taxonomy" id="658219"/>
    <lineage>
        <taxon>Bacteria</taxon>
        <taxon>Pseudomonadati</taxon>
        <taxon>Pseudomonadota</taxon>
        <taxon>Gammaproteobacteria</taxon>
        <taxon>Cellvibrionales</taxon>
        <taxon>Microbulbiferaceae</taxon>
        <taxon>Microbulbifer</taxon>
    </lineage>
</organism>
<keyword evidence="1" id="KW-0812">Transmembrane</keyword>
<reference evidence="3" key="1">
    <citation type="submission" date="2016-10" db="EMBL/GenBank/DDBJ databases">
        <authorList>
            <person name="Varghese N."/>
            <person name="Submissions S."/>
        </authorList>
    </citation>
    <scope>NUCLEOTIDE SEQUENCE [LARGE SCALE GENOMIC DNA]</scope>
    <source>
        <strain evidence="3">CGMCC 1.10658</strain>
    </source>
</reference>
<dbReference type="Proteomes" id="UP000199305">
    <property type="component" value="Unassembled WGS sequence"/>
</dbReference>
<feature type="transmembrane region" description="Helical" evidence="1">
    <location>
        <begin position="12"/>
        <end position="32"/>
    </location>
</feature>
<keyword evidence="1" id="KW-1133">Transmembrane helix</keyword>
<dbReference type="EMBL" id="FNFH01000001">
    <property type="protein sequence ID" value="SDJ60995.1"/>
    <property type="molecule type" value="Genomic_DNA"/>
</dbReference>
<dbReference type="RefSeq" id="WP_091507267.1">
    <property type="nucleotide sequence ID" value="NZ_FNFH01000001.1"/>
</dbReference>
<evidence type="ECO:0000313" key="2">
    <source>
        <dbReference type="EMBL" id="SDJ60995.1"/>
    </source>
</evidence>
<keyword evidence="3" id="KW-1185">Reference proteome</keyword>
<feature type="transmembrane region" description="Helical" evidence="1">
    <location>
        <begin position="168"/>
        <end position="186"/>
    </location>
</feature>
<keyword evidence="1" id="KW-0472">Membrane</keyword>
<sequence>MWNLIKCECLRFRKWALGLTALHLLLLGYLYIGGALRPSEPGIAYSAAILYALVGLAFGLVQVGGYRRPSQWVFLVHRPLAPARIWLSLVAAALLLITIAIVAPLYLVLLGVDFGSAQDFDLRFYLLPPYLFGLVFSFYLCGTFVLLSSSRAALLVLALPALFLTREAGLWIFLPQLAVIGLLLWLNRCAFKPDQKAQPKSAAALVPTALAIQWGLYYTLYAVASLTFQFGQMALNQHPNSNPVPDTPHSIVGMEDTAAMQYAFGENEAPLLKRELAIAEVHRAYAGWNHFPFPQQLPFADRGGYLLDKARNVQWHFSHDRMLFKGINSRSGADAGWMGRSGRIYPSTDGMAADEYFREIPLVVDETTLVTPRELYRADFDSRRLELLHALENDEEYRSGPQLEGKMAVAISNRNLYFFDAFSLRNGHELLQPDATVALPGSIDNLHSIYVAELADGYAVSFLYGTYERQGWSPALLVSGLLPLGGEFSDTSTRPLQPSFSDWFIYKQYLISPLLAYLSKATWSAIEPRHEGSVSLHTLLSRPIPVQVRTAMLVSALLCALLTALLSRRTQLESRGRAIWITCNAFTGIPGLLTFLCLSEWREADRDQAAAEVAQRAQLA</sequence>
<feature type="transmembrane region" description="Helical" evidence="1">
    <location>
        <begin position="129"/>
        <end position="147"/>
    </location>
</feature>
<accession>A0A1G8V6P0</accession>
<feature type="transmembrane region" description="Helical" evidence="1">
    <location>
        <begin position="44"/>
        <end position="64"/>
    </location>
</feature>
<dbReference type="STRING" id="658219.SAMN05216212_0404"/>
<name>A0A1G8V6P0_9GAMM</name>
<dbReference type="OrthoDB" id="6398376at2"/>
<feature type="transmembrane region" description="Helical" evidence="1">
    <location>
        <begin position="85"/>
        <end position="109"/>
    </location>
</feature>
<dbReference type="AlphaFoldDB" id="A0A1G8V6P0"/>
<evidence type="ECO:0000313" key="3">
    <source>
        <dbReference type="Proteomes" id="UP000199305"/>
    </source>
</evidence>
<protein>
    <submittedName>
        <fullName evidence="2">Uncharacterized protein</fullName>
    </submittedName>
</protein>